<sequence>MADDQLLNRKINAALQNFMEEAHTVFRHLAEACDLFIKGDKNSINMLASKSNQTMFEKLSEHKRNISIEVGKSYSILPLSTEHLRICLLIWDAGYVAERVIQRLSYITGRSWVENSFFYDSIGLIASSILHEFEVALENLTVLLRNKEKAMRHRKEIDEQFLQITRYIDALNKLILDEVDKSPALISFYDVANDLEEISRKILEASELVLVIAYADSALD</sequence>
<gene>
    <name evidence="1" type="ORF">B9Q08_04790</name>
</gene>
<name>A0A2R6AVP8_9ARCH</name>
<reference evidence="1 2" key="1">
    <citation type="submission" date="2017-04" db="EMBL/GenBank/DDBJ databases">
        <title>Novel microbial lineages endemic to geothermal iron-oxide mats fill important gaps in the evolutionary history of Archaea.</title>
        <authorList>
            <person name="Jay Z.J."/>
            <person name="Beam J.P."/>
            <person name="Dlakic M."/>
            <person name="Rusch D.B."/>
            <person name="Kozubal M.A."/>
            <person name="Inskeep W.P."/>
        </authorList>
    </citation>
    <scope>NUCLEOTIDE SEQUENCE [LARGE SCALE GENOMIC DNA]</scope>
    <source>
        <strain evidence="1">ECH_B_SAG-M15</strain>
    </source>
</reference>
<protein>
    <recommendedName>
        <fullName evidence="3">PhoU domain-containing protein</fullName>
    </recommendedName>
</protein>
<dbReference type="EMBL" id="NEXJ01000084">
    <property type="protein sequence ID" value="PSN90393.1"/>
    <property type="molecule type" value="Genomic_DNA"/>
</dbReference>
<dbReference type="Proteomes" id="UP000240490">
    <property type="component" value="Unassembled WGS sequence"/>
</dbReference>
<organism evidence="1 2">
    <name type="scientific">Candidatus Marsarchaeota G2 archaeon ECH_B_SAG-M15</name>
    <dbReference type="NCBI Taxonomy" id="1978162"/>
    <lineage>
        <taxon>Archaea</taxon>
        <taxon>Candidatus Marsarchaeota</taxon>
        <taxon>Candidatus Marsarchaeota group 2</taxon>
    </lineage>
</organism>
<comment type="caution">
    <text evidence="1">The sequence shown here is derived from an EMBL/GenBank/DDBJ whole genome shotgun (WGS) entry which is preliminary data.</text>
</comment>
<proteinExistence type="predicted"/>
<evidence type="ECO:0000313" key="2">
    <source>
        <dbReference type="Proteomes" id="UP000240490"/>
    </source>
</evidence>
<accession>A0A2R6AVP8</accession>
<dbReference type="Gene3D" id="1.20.58.220">
    <property type="entry name" value="Phosphate transport system protein phou homolog 2, domain 2"/>
    <property type="match status" value="1"/>
</dbReference>
<evidence type="ECO:0008006" key="3">
    <source>
        <dbReference type="Google" id="ProtNLM"/>
    </source>
</evidence>
<evidence type="ECO:0000313" key="1">
    <source>
        <dbReference type="EMBL" id="PSN90393.1"/>
    </source>
</evidence>
<dbReference type="AlphaFoldDB" id="A0A2R6AVP8"/>
<dbReference type="InterPro" id="IPR038078">
    <property type="entry name" value="PhoU-like_sf"/>
</dbReference>